<keyword evidence="2" id="KW-0175">Coiled coil</keyword>
<dbReference type="PROSITE" id="PS00018">
    <property type="entry name" value="EF_HAND_1"/>
    <property type="match status" value="1"/>
</dbReference>
<dbReference type="Gene3D" id="3.80.10.10">
    <property type="entry name" value="Ribonuclease Inhibitor"/>
    <property type="match status" value="1"/>
</dbReference>
<evidence type="ECO:0000256" key="2">
    <source>
        <dbReference type="SAM" id="Coils"/>
    </source>
</evidence>
<feature type="coiled-coil region" evidence="2">
    <location>
        <begin position="264"/>
        <end position="337"/>
    </location>
</feature>
<dbReference type="GO" id="GO:0005509">
    <property type="term" value="F:calcium ion binding"/>
    <property type="evidence" value="ECO:0007669"/>
    <property type="project" value="InterPro"/>
</dbReference>
<proteinExistence type="predicted"/>
<comment type="caution">
    <text evidence="5">The sequence shown here is derived from an EMBL/GenBank/DDBJ whole genome shotgun (WGS) entry which is preliminary data.</text>
</comment>
<dbReference type="SUPFAM" id="SSF52047">
    <property type="entry name" value="RNI-like"/>
    <property type="match status" value="1"/>
</dbReference>
<evidence type="ECO:0000313" key="5">
    <source>
        <dbReference type="EMBL" id="CAG9322690.1"/>
    </source>
</evidence>
<gene>
    <name evidence="5" type="ORF">BSTOLATCC_MIC31808</name>
</gene>
<feature type="domain" description="EF-hand" evidence="4">
    <location>
        <begin position="595"/>
        <end position="630"/>
    </location>
</feature>
<dbReference type="InterPro" id="IPR018247">
    <property type="entry name" value="EF_Hand_1_Ca_BS"/>
</dbReference>
<organism evidence="5 6">
    <name type="scientific">Blepharisma stoltei</name>
    <dbReference type="NCBI Taxonomy" id="1481888"/>
    <lineage>
        <taxon>Eukaryota</taxon>
        <taxon>Sar</taxon>
        <taxon>Alveolata</taxon>
        <taxon>Ciliophora</taxon>
        <taxon>Postciliodesmatophora</taxon>
        <taxon>Heterotrichea</taxon>
        <taxon>Heterotrichida</taxon>
        <taxon>Blepharismidae</taxon>
        <taxon>Blepharisma</taxon>
    </lineage>
</organism>
<dbReference type="Gene3D" id="1.10.238.10">
    <property type="entry name" value="EF-hand"/>
    <property type="match status" value="1"/>
</dbReference>
<dbReference type="PROSITE" id="PS50222">
    <property type="entry name" value="EF_HAND_2"/>
    <property type="match status" value="1"/>
</dbReference>
<evidence type="ECO:0000256" key="1">
    <source>
        <dbReference type="ARBA" id="ARBA00022837"/>
    </source>
</evidence>
<dbReference type="InterPro" id="IPR002048">
    <property type="entry name" value="EF_hand_dom"/>
</dbReference>
<dbReference type="InterPro" id="IPR032675">
    <property type="entry name" value="LRR_dom_sf"/>
</dbReference>
<protein>
    <recommendedName>
        <fullName evidence="4">EF-hand domain-containing protein</fullName>
    </recommendedName>
</protein>
<dbReference type="PROSITE" id="PS51450">
    <property type="entry name" value="LRR"/>
    <property type="match status" value="2"/>
</dbReference>
<sequence>MEGLPNLLKTNPKTNSINLEFCEIEALDPLLPLLAQFTELQELLLFGNRLESLPRNLSQLRKLEKLDISNNLIESIDKIIPSLKSLPSLVDLHITLQHDDEEQLILDSLPNLQRLNGAEIETEKEEKEGQPAIQVEMSETIDFGSEDLNLKQEDLEKVAIMYDEIRNLWRDADPSYDKKLAEDFDSHVKDIMGELSQMLKQGESNNLIHGYMLKAKHGLYLICQEKITQLIIKQNKKAGALLKNVNQALSSLFGDSLSSLFSVHMKYQEKIKAMKSDMEKAMKETAEVLEAAEQIEKEAETHKMEKERLKRMLDEEKEEMRQELETLQNENKRYLDIIIKHSKTNAESALTGRTISPGNEDLRSSRGNTSYRQVSLGGSRILTLRQLKDTILEIYASKAKFDQKCLDTKQPRETMEQHMYTFLNQKYGLKSLIIEWASAIISGIKRFSSEDNDVAVFGKILRNECDEEFRFVQSQVKETVAELVRVHLKGKYPLKTNGDIQEMLQEKFNGFLSEEEWTDIVKYMYNETDADLLVSLIGEVIQLKNYPTEQSQNKNKLTREELLSAKEKEKANNGKIAYTDLLKILLDFQLKGHEKFLSKFIQLFRKVDSDNNGVVNEMEFRELLAFTEMGFSEEDTLRLLHIVDPYNNQQITFSECISLFSTEPAPNQDNKEEKDKVAVLQKLSLSEE</sequence>
<name>A0AAU9J9N8_9CILI</name>
<dbReference type="EMBL" id="CAJZBQ010000032">
    <property type="protein sequence ID" value="CAG9322690.1"/>
    <property type="molecule type" value="Genomic_DNA"/>
</dbReference>
<feature type="region of interest" description="Disordered" evidence="3">
    <location>
        <begin position="351"/>
        <end position="371"/>
    </location>
</feature>
<dbReference type="InterPro" id="IPR001611">
    <property type="entry name" value="Leu-rich_rpt"/>
</dbReference>
<dbReference type="PANTHER" id="PTHR16306:SF1">
    <property type="entry name" value="CHROMOSOME UNDETERMINED SCAFFOLD_7, WHOLE GENOME SHOTGUN SEQUENCE"/>
    <property type="match status" value="1"/>
</dbReference>
<dbReference type="SUPFAM" id="SSF47473">
    <property type="entry name" value="EF-hand"/>
    <property type="match status" value="1"/>
</dbReference>
<reference evidence="5" key="1">
    <citation type="submission" date="2021-09" db="EMBL/GenBank/DDBJ databases">
        <authorList>
            <consortium name="AG Swart"/>
            <person name="Singh M."/>
            <person name="Singh A."/>
            <person name="Seah K."/>
            <person name="Emmerich C."/>
        </authorList>
    </citation>
    <scope>NUCLEOTIDE SEQUENCE</scope>
    <source>
        <strain evidence="5">ATCC30299</strain>
    </source>
</reference>
<evidence type="ECO:0000313" key="6">
    <source>
        <dbReference type="Proteomes" id="UP001162131"/>
    </source>
</evidence>
<keyword evidence="6" id="KW-1185">Reference proteome</keyword>
<dbReference type="PANTHER" id="PTHR16306">
    <property type="entry name" value="TRANSLIN-ASSOCIATED FACTOR X-INTERACTING PROTEIN 1"/>
    <property type="match status" value="1"/>
</dbReference>
<keyword evidence="1" id="KW-0106">Calcium</keyword>
<evidence type="ECO:0000259" key="4">
    <source>
        <dbReference type="PROSITE" id="PS50222"/>
    </source>
</evidence>
<dbReference type="GO" id="GO:0005737">
    <property type="term" value="C:cytoplasm"/>
    <property type="evidence" value="ECO:0007669"/>
    <property type="project" value="TreeGrafter"/>
</dbReference>
<accession>A0AAU9J9N8</accession>
<evidence type="ECO:0000256" key="3">
    <source>
        <dbReference type="SAM" id="MobiDB-lite"/>
    </source>
</evidence>
<dbReference type="AlphaFoldDB" id="A0AAU9J9N8"/>
<dbReference type="InterPro" id="IPR011992">
    <property type="entry name" value="EF-hand-dom_pair"/>
</dbReference>
<dbReference type="Proteomes" id="UP001162131">
    <property type="component" value="Unassembled WGS sequence"/>
</dbReference>